<evidence type="ECO:0008006" key="3">
    <source>
        <dbReference type="Google" id="ProtNLM"/>
    </source>
</evidence>
<dbReference type="AlphaFoldDB" id="A0A231H103"/>
<dbReference type="Gene3D" id="3.40.50.150">
    <property type="entry name" value="Vaccinia Virus protein VP39"/>
    <property type="match status" value="1"/>
</dbReference>
<comment type="caution">
    <text evidence="1">The sequence shown here is derived from an EMBL/GenBank/DDBJ whole genome shotgun (WGS) entry which is preliminary data.</text>
</comment>
<dbReference type="Proteomes" id="UP000215506">
    <property type="component" value="Unassembled WGS sequence"/>
</dbReference>
<dbReference type="EMBL" id="NGAF01000013">
    <property type="protein sequence ID" value="OXR42471.1"/>
    <property type="molecule type" value="Genomic_DNA"/>
</dbReference>
<keyword evidence="2" id="KW-1185">Reference proteome</keyword>
<gene>
    <name evidence="1" type="ORF">B7C42_05247</name>
</gene>
<organism evidence="1 2">
    <name type="scientific">Nocardia cerradoensis</name>
    <dbReference type="NCBI Taxonomy" id="85688"/>
    <lineage>
        <taxon>Bacteria</taxon>
        <taxon>Bacillati</taxon>
        <taxon>Actinomycetota</taxon>
        <taxon>Actinomycetes</taxon>
        <taxon>Mycobacteriales</taxon>
        <taxon>Nocardiaceae</taxon>
        <taxon>Nocardia</taxon>
    </lineage>
</organism>
<dbReference type="PIRSF" id="PIRSF017393">
    <property type="entry name" value="MTase_SAV2177"/>
    <property type="match status" value="1"/>
</dbReference>
<sequence>MNDDAMRARQARPSVARVYDYILGGRDNYGVDQNLADYFIDFLPGSEQVAITARAATLRAVRSMCANGIRQFIDLGCGLPTSENVHDVVRRQHPDAPIVYVDNDPFVVAHGRALLSIDDRIAVLGRDLCQVAEIADHDDVKRLINFDEPVGLLFGVVLAFVEDNENPAGVVGDWAARVPAGSQVYISHFRSGHNRETNTTERKVLDAFGRGRWRNDDEIEALFGDLELIDPGLQACARWWPESAPDDSGNGRELSVWEQLIVAGLARKSA</sequence>
<evidence type="ECO:0000313" key="2">
    <source>
        <dbReference type="Proteomes" id="UP000215506"/>
    </source>
</evidence>
<dbReference type="InterPro" id="IPR006764">
    <property type="entry name" value="SAM_dep_MeTrfase_SAV2177_type"/>
</dbReference>
<dbReference type="SUPFAM" id="SSF53335">
    <property type="entry name" value="S-adenosyl-L-methionine-dependent methyltransferases"/>
    <property type="match status" value="1"/>
</dbReference>
<reference evidence="1 2" key="1">
    <citation type="submission" date="2017-07" db="EMBL/GenBank/DDBJ databases">
        <title>First draft Genome Sequence of Nocardia cerradoensis isolated from human infection.</title>
        <authorList>
            <person name="Carrasco G."/>
        </authorList>
    </citation>
    <scope>NUCLEOTIDE SEQUENCE [LARGE SCALE GENOMIC DNA]</scope>
    <source>
        <strain evidence="1 2">CNM20130759</strain>
    </source>
</reference>
<evidence type="ECO:0000313" key="1">
    <source>
        <dbReference type="EMBL" id="OXR42471.1"/>
    </source>
</evidence>
<protein>
    <recommendedName>
        <fullName evidence="3">S-adenosyl methyltransferase</fullName>
    </recommendedName>
</protein>
<dbReference type="Pfam" id="PF04672">
    <property type="entry name" value="Methyltransf_19"/>
    <property type="match status" value="1"/>
</dbReference>
<accession>A0A231H103</accession>
<dbReference type="InterPro" id="IPR029063">
    <property type="entry name" value="SAM-dependent_MTases_sf"/>
</dbReference>
<proteinExistence type="predicted"/>
<name>A0A231H103_9NOCA</name>